<dbReference type="KEGG" id="fmg:HYN48_06810"/>
<dbReference type="OrthoDB" id="9758472at2"/>
<dbReference type="Proteomes" id="UP000244193">
    <property type="component" value="Chromosome"/>
</dbReference>
<dbReference type="Pfam" id="PF07715">
    <property type="entry name" value="Plug"/>
    <property type="match status" value="1"/>
</dbReference>
<dbReference type="InterPro" id="IPR036942">
    <property type="entry name" value="Beta-barrel_TonB_sf"/>
</dbReference>
<evidence type="ECO:0000256" key="1">
    <source>
        <dbReference type="ARBA" id="ARBA00004442"/>
    </source>
</evidence>
<evidence type="ECO:0000313" key="7">
    <source>
        <dbReference type="Proteomes" id="UP000244193"/>
    </source>
</evidence>
<keyword evidence="4" id="KW-0732">Signal</keyword>
<evidence type="ECO:0000313" key="6">
    <source>
        <dbReference type="EMBL" id="AWA29809.1"/>
    </source>
</evidence>
<reference evidence="6 7" key="1">
    <citation type="submission" date="2018-04" db="EMBL/GenBank/DDBJ databases">
        <title>Genome sequencing of Flavobacterium sp. HYN0048.</title>
        <authorList>
            <person name="Yi H."/>
            <person name="Baek C."/>
        </authorList>
    </citation>
    <scope>NUCLEOTIDE SEQUENCE [LARGE SCALE GENOMIC DNA]</scope>
    <source>
        <strain evidence="6 7">HYN0048</strain>
    </source>
</reference>
<evidence type="ECO:0000256" key="3">
    <source>
        <dbReference type="ARBA" id="ARBA00023237"/>
    </source>
</evidence>
<dbReference type="GO" id="GO:0009279">
    <property type="term" value="C:cell outer membrane"/>
    <property type="evidence" value="ECO:0007669"/>
    <property type="project" value="UniProtKB-SubCell"/>
</dbReference>
<evidence type="ECO:0000256" key="4">
    <source>
        <dbReference type="SAM" id="SignalP"/>
    </source>
</evidence>
<gene>
    <name evidence="6" type="ORF">HYN48_06810</name>
</gene>
<dbReference type="EMBL" id="CP028811">
    <property type="protein sequence ID" value="AWA29809.1"/>
    <property type="molecule type" value="Genomic_DNA"/>
</dbReference>
<keyword evidence="3" id="KW-0998">Cell outer membrane</keyword>
<feature type="signal peptide" evidence="4">
    <location>
        <begin position="1"/>
        <end position="18"/>
    </location>
</feature>
<dbReference type="InterPro" id="IPR012910">
    <property type="entry name" value="Plug_dom"/>
</dbReference>
<accession>A0A2S0RE60</accession>
<dbReference type="Gene3D" id="2.170.130.10">
    <property type="entry name" value="TonB-dependent receptor, plug domain"/>
    <property type="match status" value="1"/>
</dbReference>
<keyword evidence="2" id="KW-0472">Membrane</keyword>
<organism evidence="6 7">
    <name type="scientific">Flavobacterium magnum</name>
    <dbReference type="NCBI Taxonomy" id="2162713"/>
    <lineage>
        <taxon>Bacteria</taxon>
        <taxon>Pseudomonadati</taxon>
        <taxon>Bacteroidota</taxon>
        <taxon>Flavobacteriia</taxon>
        <taxon>Flavobacteriales</taxon>
        <taxon>Flavobacteriaceae</taxon>
        <taxon>Flavobacterium</taxon>
    </lineage>
</organism>
<evidence type="ECO:0000259" key="5">
    <source>
        <dbReference type="Pfam" id="PF07715"/>
    </source>
</evidence>
<sequence length="759" mass="86901">MNRILFACFFLFSGAVFSQSKVLGCTAMPLAKAILKIENEFDIKYSYADSLVSGKELTLLRKDYRIDDINAELEIQVRLRAQQISERYYALIPVEEPPSLVALNEVVVGAFLINGVSKYNQRFVLSPQKSDVLAGVTDSDVLLSLQQLPGVKSPNETVTGLYVRGGTQDQNLILLDGIRLYHPGHLFGMISGINPNIVKSVGFYNKATPANYGERASSVIDITTSEKVEEDVRVNAGVNALNADVFVQLPVVRNKLDIQLSGRKSFTEVWRSTTFNQLANKVFQNTDFKSFDNSNAFRFYDYSAKMIFRPTQKILLTVTGLSISNNLDYRYKIAADSTSSQQMKILDDGYSINWHHKPSDRFSYKASAYYSVYDFDYSKTKAHDITKNYEVFKKLNRIVNSGAELSFHTLVNPKMQLDFGYQLSGNDVSHLFNTYNQEVGIDLNQRRLFSVAHALFLSHNYDLANWRFQSGLRYNYFSNIAASTLEPRIFVQNKLTGAFALQLSFERKNQFMSQARENSINDLSLENYVWVLSDNKKYPIQKADQFSAGFIFREDNWLVDFDAYYKTVSGITGLNFGFFSQNEQQTLKGNGFTKGVEVFIQKKADNWRSAITYSFQDSQNKFDGLNNNRYFQSNSNIKHALNLNVNKKWNRFSAALGWFWHTGKPYSSISDLGTTESFNADNLPVYHRMDVSCEYAFLFGKINFRTGFSVYNLYNRKSLISREYERQFVTAADLANERYKRNDYYSLGITPNVFFRVSF</sequence>
<dbReference type="RefSeq" id="WP_108370393.1">
    <property type="nucleotide sequence ID" value="NZ_CP028811.1"/>
</dbReference>
<comment type="subcellular location">
    <subcellularLocation>
        <location evidence="1">Cell outer membrane</location>
    </subcellularLocation>
</comment>
<feature type="chain" id="PRO_5015597375" description="TonB-dependent receptor plug domain-containing protein" evidence="4">
    <location>
        <begin position="19"/>
        <end position="759"/>
    </location>
</feature>
<dbReference type="SUPFAM" id="SSF56935">
    <property type="entry name" value="Porins"/>
    <property type="match status" value="1"/>
</dbReference>
<protein>
    <recommendedName>
        <fullName evidence="5">TonB-dependent receptor plug domain-containing protein</fullName>
    </recommendedName>
</protein>
<keyword evidence="7" id="KW-1185">Reference proteome</keyword>
<name>A0A2S0RE60_9FLAO</name>
<evidence type="ECO:0000256" key="2">
    <source>
        <dbReference type="ARBA" id="ARBA00023136"/>
    </source>
</evidence>
<proteinExistence type="predicted"/>
<dbReference type="InterPro" id="IPR037066">
    <property type="entry name" value="Plug_dom_sf"/>
</dbReference>
<dbReference type="Gene3D" id="2.40.170.20">
    <property type="entry name" value="TonB-dependent receptor, beta-barrel domain"/>
    <property type="match status" value="1"/>
</dbReference>
<feature type="domain" description="TonB-dependent receptor plug" evidence="5">
    <location>
        <begin position="137"/>
        <end position="217"/>
    </location>
</feature>
<dbReference type="AlphaFoldDB" id="A0A2S0RE60"/>